<sequence length="93" mass="10123">MAYLTRDILNGLDDGIHTSYVLCDISGDDGITRVVCCVISVEMMGYTRTVCCVISVVMMGYTRAVCCVILVEMMGYTRAVCCVISVVRAGKVH</sequence>
<reference evidence="1" key="2">
    <citation type="journal article" date="2024" name="Plant">
        <title>Genomic evolution and insights into agronomic trait innovations of Sesamum species.</title>
        <authorList>
            <person name="Miao H."/>
            <person name="Wang L."/>
            <person name="Qu L."/>
            <person name="Liu H."/>
            <person name="Sun Y."/>
            <person name="Le M."/>
            <person name="Wang Q."/>
            <person name="Wei S."/>
            <person name="Zheng Y."/>
            <person name="Lin W."/>
            <person name="Duan Y."/>
            <person name="Cao H."/>
            <person name="Xiong S."/>
            <person name="Wang X."/>
            <person name="Wei L."/>
            <person name="Li C."/>
            <person name="Ma Q."/>
            <person name="Ju M."/>
            <person name="Zhao R."/>
            <person name="Li G."/>
            <person name="Mu C."/>
            <person name="Tian Q."/>
            <person name="Mei H."/>
            <person name="Zhang T."/>
            <person name="Gao T."/>
            <person name="Zhang H."/>
        </authorList>
    </citation>
    <scope>NUCLEOTIDE SEQUENCE</scope>
    <source>
        <strain evidence="1">G02</strain>
    </source>
</reference>
<accession>A0AAW2S757</accession>
<name>A0AAW2S757_SESRA</name>
<proteinExistence type="predicted"/>
<comment type="caution">
    <text evidence="1">The sequence shown here is derived from an EMBL/GenBank/DDBJ whole genome shotgun (WGS) entry which is preliminary data.</text>
</comment>
<protein>
    <submittedName>
        <fullName evidence="1">Uncharacterized protein</fullName>
    </submittedName>
</protein>
<reference evidence="1" key="1">
    <citation type="submission" date="2020-06" db="EMBL/GenBank/DDBJ databases">
        <authorList>
            <person name="Li T."/>
            <person name="Hu X."/>
            <person name="Zhang T."/>
            <person name="Song X."/>
            <person name="Zhang H."/>
            <person name="Dai N."/>
            <person name="Sheng W."/>
            <person name="Hou X."/>
            <person name="Wei L."/>
        </authorList>
    </citation>
    <scope>NUCLEOTIDE SEQUENCE</scope>
    <source>
        <strain evidence="1">G02</strain>
        <tissue evidence="1">Leaf</tissue>
    </source>
</reference>
<dbReference type="AlphaFoldDB" id="A0AAW2S757"/>
<organism evidence="1">
    <name type="scientific">Sesamum radiatum</name>
    <name type="common">Black benniseed</name>
    <dbReference type="NCBI Taxonomy" id="300843"/>
    <lineage>
        <taxon>Eukaryota</taxon>
        <taxon>Viridiplantae</taxon>
        <taxon>Streptophyta</taxon>
        <taxon>Embryophyta</taxon>
        <taxon>Tracheophyta</taxon>
        <taxon>Spermatophyta</taxon>
        <taxon>Magnoliopsida</taxon>
        <taxon>eudicotyledons</taxon>
        <taxon>Gunneridae</taxon>
        <taxon>Pentapetalae</taxon>
        <taxon>asterids</taxon>
        <taxon>lamiids</taxon>
        <taxon>Lamiales</taxon>
        <taxon>Pedaliaceae</taxon>
        <taxon>Sesamum</taxon>
    </lineage>
</organism>
<dbReference type="EMBL" id="JACGWJ010000011">
    <property type="protein sequence ID" value="KAL0387536.1"/>
    <property type="molecule type" value="Genomic_DNA"/>
</dbReference>
<gene>
    <name evidence="1" type="ORF">Sradi_2635400</name>
</gene>
<evidence type="ECO:0000313" key="1">
    <source>
        <dbReference type="EMBL" id="KAL0387536.1"/>
    </source>
</evidence>